<evidence type="ECO:0000313" key="2">
    <source>
        <dbReference type="EMBL" id="MFC4359188.1"/>
    </source>
</evidence>
<name>A0ABD5PEJ7_9EURY</name>
<dbReference type="AlphaFoldDB" id="A0ABD5PEJ7"/>
<sequence length="89" mass="9737">MAERCQHLDYRREGDGKAFEVARAYCTVADRFVQPVTADICNARYDLDPTEHCEIYLDHHGVDGEESAGGTSDSDSVGDGEDGRKGSDP</sequence>
<comment type="caution">
    <text evidence="2">The sequence shown here is derived from an EMBL/GenBank/DDBJ whole genome shotgun (WGS) entry which is preliminary data.</text>
</comment>
<dbReference type="Proteomes" id="UP001595921">
    <property type="component" value="Unassembled WGS sequence"/>
</dbReference>
<evidence type="ECO:0000313" key="3">
    <source>
        <dbReference type="Proteomes" id="UP001595921"/>
    </source>
</evidence>
<protein>
    <submittedName>
        <fullName evidence="2">Uncharacterized protein</fullName>
    </submittedName>
</protein>
<dbReference type="RefSeq" id="WP_267622932.1">
    <property type="nucleotide sequence ID" value="NZ_JAODIW010000006.1"/>
</dbReference>
<accession>A0ABD5PEJ7</accession>
<dbReference type="EMBL" id="JBHSDS010000008">
    <property type="protein sequence ID" value="MFC4359188.1"/>
    <property type="molecule type" value="Genomic_DNA"/>
</dbReference>
<gene>
    <name evidence="2" type="ORF">ACFO0N_14670</name>
</gene>
<evidence type="ECO:0000256" key="1">
    <source>
        <dbReference type="SAM" id="MobiDB-lite"/>
    </source>
</evidence>
<keyword evidence="3" id="KW-1185">Reference proteome</keyword>
<reference evidence="2 3" key="1">
    <citation type="journal article" date="2019" name="Int. J. Syst. Evol. Microbiol.">
        <title>The Global Catalogue of Microorganisms (GCM) 10K type strain sequencing project: providing services to taxonomists for standard genome sequencing and annotation.</title>
        <authorList>
            <consortium name="The Broad Institute Genomics Platform"/>
            <consortium name="The Broad Institute Genome Sequencing Center for Infectious Disease"/>
            <person name="Wu L."/>
            <person name="Ma J."/>
        </authorList>
    </citation>
    <scope>NUCLEOTIDE SEQUENCE [LARGE SCALE GENOMIC DNA]</scope>
    <source>
        <strain evidence="2 3">CGMCC 1.12553</strain>
    </source>
</reference>
<feature type="compositionally biased region" description="Low complexity" evidence="1">
    <location>
        <begin position="68"/>
        <end position="77"/>
    </location>
</feature>
<organism evidence="2 3">
    <name type="scientific">Halobium salinum</name>
    <dbReference type="NCBI Taxonomy" id="1364940"/>
    <lineage>
        <taxon>Archaea</taxon>
        <taxon>Methanobacteriati</taxon>
        <taxon>Methanobacteriota</taxon>
        <taxon>Stenosarchaea group</taxon>
        <taxon>Halobacteria</taxon>
        <taxon>Halobacteriales</taxon>
        <taxon>Haloferacaceae</taxon>
        <taxon>Halobium</taxon>
    </lineage>
</organism>
<feature type="region of interest" description="Disordered" evidence="1">
    <location>
        <begin position="58"/>
        <end position="89"/>
    </location>
</feature>
<proteinExistence type="predicted"/>